<dbReference type="Pfam" id="PF00175">
    <property type="entry name" value="NAD_binding_1"/>
    <property type="match status" value="1"/>
</dbReference>
<feature type="domain" description="Flavodoxin-like" evidence="8">
    <location>
        <begin position="1"/>
        <end position="145"/>
    </location>
</feature>
<feature type="domain" description="FAD-binding FR-type" evidence="9">
    <location>
        <begin position="181"/>
        <end position="411"/>
    </location>
</feature>
<dbReference type="SUPFAM" id="SSF63380">
    <property type="entry name" value="Riboflavin synthase domain-like"/>
    <property type="match status" value="1"/>
</dbReference>
<dbReference type="InterPro" id="IPR001094">
    <property type="entry name" value="Flavdoxin-like"/>
</dbReference>
<evidence type="ECO:0000256" key="6">
    <source>
        <dbReference type="ARBA" id="ARBA00022857"/>
    </source>
</evidence>
<dbReference type="GO" id="GO:0016491">
    <property type="term" value="F:oxidoreductase activity"/>
    <property type="evidence" value="ECO:0007669"/>
    <property type="project" value="UniProtKB-KW"/>
</dbReference>
<comment type="cofactor">
    <cofactor evidence="1">
        <name>FMN</name>
        <dbReference type="ChEBI" id="CHEBI:58210"/>
    </cofactor>
</comment>
<dbReference type="InterPro" id="IPR001709">
    <property type="entry name" value="Flavoprot_Pyr_Nucl_cyt_Rdtase"/>
</dbReference>
<dbReference type="InterPro" id="IPR017927">
    <property type="entry name" value="FAD-bd_FR_type"/>
</dbReference>
<dbReference type="PROSITE" id="PS51384">
    <property type="entry name" value="FAD_FR"/>
    <property type="match status" value="1"/>
</dbReference>
<evidence type="ECO:0000259" key="8">
    <source>
        <dbReference type="PROSITE" id="PS50902"/>
    </source>
</evidence>
<dbReference type="Pfam" id="PF00667">
    <property type="entry name" value="FAD_binding_1"/>
    <property type="match status" value="1"/>
</dbReference>
<dbReference type="InterPro" id="IPR008254">
    <property type="entry name" value="Flavodoxin/NO_synth"/>
</dbReference>
<accession>A0A4P9YMU0</accession>
<dbReference type="GO" id="GO:0005829">
    <property type="term" value="C:cytosol"/>
    <property type="evidence" value="ECO:0007669"/>
    <property type="project" value="TreeGrafter"/>
</dbReference>
<protein>
    <submittedName>
        <fullName evidence="10">Riboflavin synthase domain-like protein</fullName>
    </submittedName>
</protein>
<evidence type="ECO:0000313" key="10">
    <source>
        <dbReference type="EMBL" id="RKP19900.1"/>
    </source>
</evidence>
<dbReference type="Gene3D" id="2.40.30.10">
    <property type="entry name" value="Translation factors"/>
    <property type="match status" value="1"/>
</dbReference>
<evidence type="ECO:0000259" key="9">
    <source>
        <dbReference type="PROSITE" id="PS51384"/>
    </source>
</evidence>
<dbReference type="EMBL" id="ML005141">
    <property type="protein sequence ID" value="RKP19900.1"/>
    <property type="molecule type" value="Genomic_DNA"/>
</dbReference>
<comment type="cofactor">
    <cofactor evidence="2">
        <name>FAD</name>
        <dbReference type="ChEBI" id="CHEBI:57692"/>
    </cofactor>
</comment>
<dbReference type="PANTHER" id="PTHR19384">
    <property type="entry name" value="NITRIC OXIDE SYNTHASE-RELATED"/>
    <property type="match status" value="1"/>
</dbReference>
<dbReference type="PRINTS" id="PR00371">
    <property type="entry name" value="FPNCR"/>
</dbReference>
<evidence type="ECO:0000256" key="4">
    <source>
        <dbReference type="ARBA" id="ARBA00022643"/>
    </source>
</evidence>
<organism evidence="10 11">
    <name type="scientific">Rozella allomycis (strain CSF55)</name>
    <dbReference type="NCBI Taxonomy" id="988480"/>
    <lineage>
        <taxon>Eukaryota</taxon>
        <taxon>Fungi</taxon>
        <taxon>Fungi incertae sedis</taxon>
        <taxon>Cryptomycota</taxon>
        <taxon>Cryptomycota incertae sedis</taxon>
        <taxon>Rozella</taxon>
    </lineage>
</organism>
<dbReference type="SUPFAM" id="SSF52343">
    <property type="entry name" value="Ferredoxin reductase-like, C-terminal NADP-linked domain"/>
    <property type="match status" value="1"/>
</dbReference>
<evidence type="ECO:0000256" key="1">
    <source>
        <dbReference type="ARBA" id="ARBA00001917"/>
    </source>
</evidence>
<dbReference type="GO" id="GO:0050660">
    <property type="term" value="F:flavin adenine dinucleotide binding"/>
    <property type="evidence" value="ECO:0007669"/>
    <property type="project" value="TreeGrafter"/>
</dbReference>
<evidence type="ECO:0000256" key="2">
    <source>
        <dbReference type="ARBA" id="ARBA00001974"/>
    </source>
</evidence>
<evidence type="ECO:0000256" key="7">
    <source>
        <dbReference type="ARBA" id="ARBA00023002"/>
    </source>
</evidence>
<dbReference type="Gene3D" id="1.20.990.10">
    <property type="entry name" value="NADPH-cytochrome p450 Reductase, Chain A, domain 3"/>
    <property type="match status" value="1"/>
</dbReference>
<dbReference type="PROSITE" id="PS50902">
    <property type="entry name" value="FLAVODOXIN_LIKE"/>
    <property type="match status" value="1"/>
</dbReference>
<keyword evidence="6" id="KW-0521">NADP</keyword>
<evidence type="ECO:0000313" key="11">
    <source>
        <dbReference type="Proteomes" id="UP000281549"/>
    </source>
</evidence>
<dbReference type="SUPFAM" id="SSF52218">
    <property type="entry name" value="Flavoproteins"/>
    <property type="match status" value="1"/>
</dbReference>
<keyword evidence="4" id="KW-0288">FMN</keyword>
<keyword evidence="3" id="KW-0285">Flavoprotein</keyword>
<evidence type="ECO:0000256" key="3">
    <source>
        <dbReference type="ARBA" id="ARBA00022630"/>
    </source>
</evidence>
<dbReference type="Pfam" id="PF00258">
    <property type="entry name" value="Flavodoxin_1"/>
    <property type="match status" value="1"/>
</dbReference>
<dbReference type="FunFam" id="3.40.50.360:FF:000034">
    <property type="entry name" value="NADPH-dependent diflavin oxidoreductase 1"/>
    <property type="match status" value="1"/>
</dbReference>
<dbReference type="GO" id="GO:0010181">
    <property type="term" value="F:FMN binding"/>
    <property type="evidence" value="ECO:0007669"/>
    <property type="project" value="InterPro"/>
</dbReference>
<keyword evidence="7" id="KW-0560">Oxidoreductase</keyword>
<dbReference type="InterPro" id="IPR001433">
    <property type="entry name" value="OxRdtase_FAD/NAD-bd"/>
</dbReference>
<reference evidence="11" key="1">
    <citation type="journal article" date="2018" name="Nat. Microbiol.">
        <title>Leveraging single-cell genomics to expand the fungal tree of life.</title>
        <authorList>
            <person name="Ahrendt S.R."/>
            <person name="Quandt C.A."/>
            <person name="Ciobanu D."/>
            <person name="Clum A."/>
            <person name="Salamov A."/>
            <person name="Andreopoulos B."/>
            <person name="Cheng J.F."/>
            <person name="Woyke T."/>
            <person name="Pelin A."/>
            <person name="Henrissat B."/>
            <person name="Reynolds N.K."/>
            <person name="Benny G.L."/>
            <person name="Smith M.E."/>
            <person name="James T.Y."/>
            <person name="Grigoriev I.V."/>
        </authorList>
    </citation>
    <scope>NUCLEOTIDE SEQUENCE [LARGE SCALE GENOMIC DNA]</scope>
    <source>
        <strain evidence="11">CSF55</strain>
    </source>
</reference>
<dbReference type="AlphaFoldDB" id="A0A4P9YMU0"/>
<dbReference type="InterPro" id="IPR017938">
    <property type="entry name" value="Riboflavin_synthase-like_b-brl"/>
</dbReference>
<dbReference type="Proteomes" id="UP000281549">
    <property type="component" value="Unassembled WGS sequence"/>
</dbReference>
<dbReference type="PRINTS" id="PR00369">
    <property type="entry name" value="FLAVODOXIN"/>
</dbReference>
<sequence length="564" mass="65415">MLILYATQTGTAQYVAERIAKDAYRKAVDFRIRGMDEIDYLDLPNEKVIIFVCSTTGDGEAPEQMVNLWKFLLKRSLPGDFLADVSCSVFGLGDSSYAKFNYPAKKLWKRLIQLGAKMIGDRGDGDDQHPLGVDGAFLPWIKSVWEGLRNVLQCDVDKQEITSLPSKYKFIEKEEYNTDILKDNSAFVVKNERITTFDHFQDIRLITLDGVFDYNPGDVAALKPQNLPEYVEKLLTRLDWLKYADTSFELTINRPDGSNHFHSKCWTLRKLLTEELDCYSIPRKSFFEILAQFSHDEMFTERLNHFISPEGLDDFLDYNQRMKKTVLEVLEDFPGLKFPYEYAFDAFPLIKSRCFSISSCIKNRIELVVGIVNYKTKMKVPREGLCTRWLATLTQNTKVNLSIKKGSFTFSNGVLPTTPIILCCAGTGIAPMRSLIYYLLIHQDFKQEIYLFFGCRNKNKDDIFYKEFNELSNSYPNFTYFYAYSRDQPNKVYIQNILLQNQSLIWSLINHKKASVYISGNTSLPKEIKKSLLEIFTNNLKNDIIANQHIEQLIKERKIQWEAW</sequence>
<proteinExistence type="predicted"/>
<gene>
    <name evidence="10" type="ORF">ROZALSC1DRAFT_28551</name>
</gene>
<name>A0A4P9YMU0_ROZAC</name>
<dbReference type="InterPro" id="IPR023173">
    <property type="entry name" value="NADPH_Cyt_P450_Rdtase_alpha"/>
</dbReference>
<dbReference type="InterPro" id="IPR039261">
    <property type="entry name" value="FNR_nucleotide-bd"/>
</dbReference>
<dbReference type="InterPro" id="IPR003097">
    <property type="entry name" value="CysJ-like_FAD-binding"/>
</dbReference>
<evidence type="ECO:0000256" key="5">
    <source>
        <dbReference type="ARBA" id="ARBA00022827"/>
    </source>
</evidence>
<dbReference type="Gene3D" id="3.40.50.80">
    <property type="entry name" value="Nucleotide-binding domain of ferredoxin-NADP reductase (FNR) module"/>
    <property type="match status" value="1"/>
</dbReference>
<dbReference type="PANTHER" id="PTHR19384:SF10">
    <property type="entry name" value="NADPH-DEPENDENT DIFLAVIN OXIDOREDUCTASE 1"/>
    <property type="match status" value="1"/>
</dbReference>
<dbReference type="Gene3D" id="3.40.50.360">
    <property type="match status" value="1"/>
</dbReference>
<dbReference type="InterPro" id="IPR029039">
    <property type="entry name" value="Flavoprotein-like_sf"/>
</dbReference>
<keyword evidence="5" id="KW-0274">FAD</keyword>